<dbReference type="Pfam" id="PF02548">
    <property type="entry name" value="Pantoate_transf"/>
    <property type="match status" value="1"/>
</dbReference>
<evidence type="ECO:0000256" key="1">
    <source>
        <dbReference type="ARBA" id="ARBA00005033"/>
    </source>
</evidence>
<comment type="caution">
    <text evidence="12">The sequence shown here is derived from an EMBL/GenBank/DDBJ whole genome shotgun (WGS) entry which is preliminary data.</text>
</comment>
<dbReference type="SUPFAM" id="SSF51621">
    <property type="entry name" value="Phosphoenolpyruvate/pyruvate domain"/>
    <property type="match status" value="1"/>
</dbReference>
<dbReference type="PIRSF" id="PIRSF000388">
    <property type="entry name" value="Pantoate_hydroxy_MeTrfase"/>
    <property type="match status" value="1"/>
</dbReference>
<dbReference type="EC" id="2.1.2.11" evidence="8"/>
<keyword evidence="6 8" id="KW-0479">Metal-binding</keyword>
<comment type="cofactor">
    <cofactor evidence="8 11">
        <name>Mg(2+)</name>
        <dbReference type="ChEBI" id="CHEBI:18420"/>
    </cofactor>
    <text evidence="8 11">Binds 1 Mg(2+) ion per subunit.</text>
</comment>
<keyword evidence="8" id="KW-0963">Cytoplasm</keyword>
<feature type="binding site" evidence="8 10">
    <location>
        <begin position="45"/>
        <end position="46"/>
    </location>
    <ligand>
        <name>3-methyl-2-oxobutanoate</name>
        <dbReference type="ChEBI" id="CHEBI:11851"/>
    </ligand>
</feature>
<dbReference type="HAMAP" id="MF_00156">
    <property type="entry name" value="PanB"/>
    <property type="match status" value="1"/>
</dbReference>
<evidence type="ECO:0000256" key="5">
    <source>
        <dbReference type="ARBA" id="ARBA00022679"/>
    </source>
</evidence>
<feature type="binding site" evidence="8 10">
    <location>
        <position position="84"/>
    </location>
    <ligand>
        <name>3-methyl-2-oxobutanoate</name>
        <dbReference type="ChEBI" id="CHEBI:11851"/>
    </ligand>
</feature>
<feature type="binding site" evidence="8 10">
    <location>
        <position position="113"/>
    </location>
    <ligand>
        <name>3-methyl-2-oxobutanoate</name>
        <dbReference type="ChEBI" id="CHEBI:11851"/>
    </ligand>
</feature>
<proteinExistence type="inferred from homology"/>
<keyword evidence="8 11" id="KW-0460">Magnesium</keyword>
<organism evidence="12 13">
    <name type="scientific">Candidatus Thiomargarita nelsonii</name>
    <dbReference type="NCBI Taxonomy" id="1003181"/>
    <lineage>
        <taxon>Bacteria</taxon>
        <taxon>Pseudomonadati</taxon>
        <taxon>Pseudomonadota</taxon>
        <taxon>Gammaproteobacteria</taxon>
        <taxon>Thiotrichales</taxon>
        <taxon>Thiotrichaceae</taxon>
        <taxon>Thiomargarita</taxon>
    </lineage>
</organism>
<dbReference type="InterPro" id="IPR040442">
    <property type="entry name" value="Pyrv_kinase-like_dom_sf"/>
</dbReference>
<feature type="binding site" evidence="8 11">
    <location>
        <position position="115"/>
    </location>
    <ligand>
        <name>Mg(2+)</name>
        <dbReference type="ChEBI" id="CHEBI:18420"/>
    </ligand>
</feature>
<comment type="function">
    <text evidence="7 8">Catalyzes the reversible reaction in which hydroxymethyl group from 5,10-methylenetetrahydrofolate is transferred onto alpha-ketoisovalerate to form ketopantoate.</text>
</comment>
<dbReference type="NCBIfam" id="NF001452">
    <property type="entry name" value="PRK00311.1"/>
    <property type="match status" value="1"/>
</dbReference>
<evidence type="ECO:0000256" key="4">
    <source>
        <dbReference type="ARBA" id="ARBA00022655"/>
    </source>
</evidence>
<name>A0A4E0QPX2_9GAMM</name>
<feature type="binding site" evidence="8 11">
    <location>
        <position position="84"/>
    </location>
    <ligand>
        <name>Mg(2+)</name>
        <dbReference type="ChEBI" id="CHEBI:18420"/>
    </ligand>
</feature>
<evidence type="ECO:0000256" key="6">
    <source>
        <dbReference type="ARBA" id="ARBA00022723"/>
    </source>
</evidence>
<gene>
    <name evidence="8 12" type="primary">panB</name>
    <name evidence="12" type="ORF">PN36_19940</name>
</gene>
<comment type="subcellular location">
    <subcellularLocation>
        <location evidence="8">Cytoplasm</location>
    </subcellularLocation>
</comment>
<dbReference type="GO" id="GO:0032259">
    <property type="term" value="P:methylation"/>
    <property type="evidence" value="ECO:0007669"/>
    <property type="project" value="UniProtKB-KW"/>
</dbReference>
<comment type="pathway">
    <text evidence="1 8">Cofactor biosynthesis; (R)-pantothenate biosynthesis; (R)-pantoate from 3-methyl-2-oxobutanoate: step 1/2.</text>
</comment>
<evidence type="ECO:0000256" key="9">
    <source>
        <dbReference type="PIRSR" id="PIRSR000388-1"/>
    </source>
</evidence>
<comment type="similarity">
    <text evidence="2 8">Belongs to the PanB family.</text>
</comment>
<dbReference type="CDD" id="cd06557">
    <property type="entry name" value="KPHMT-like"/>
    <property type="match status" value="1"/>
</dbReference>
<dbReference type="GO" id="GO:0003864">
    <property type="term" value="F:3-methyl-2-oxobutanoate hydroxymethyltransferase activity"/>
    <property type="evidence" value="ECO:0007669"/>
    <property type="project" value="UniProtKB-UniRule"/>
</dbReference>
<dbReference type="PANTHER" id="PTHR20881">
    <property type="entry name" value="3-METHYL-2-OXOBUTANOATE HYDROXYMETHYLTRANSFERASE"/>
    <property type="match status" value="1"/>
</dbReference>
<dbReference type="NCBIfam" id="TIGR00222">
    <property type="entry name" value="panB"/>
    <property type="match status" value="1"/>
</dbReference>
<keyword evidence="13" id="KW-1185">Reference proteome</keyword>
<evidence type="ECO:0000256" key="8">
    <source>
        <dbReference type="HAMAP-Rule" id="MF_00156"/>
    </source>
</evidence>
<protein>
    <recommendedName>
        <fullName evidence="8">3-methyl-2-oxobutanoate hydroxymethyltransferase</fullName>
        <ecNumber evidence="8">2.1.2.11</ecNumber>
    </recommendedName>
    <alternativeName>
        <fullName evidence="8">Ketopantoate hydroxymethyltransferase</fullName>
        <shortName evidence="8">KPHMT</shortName>
    </alternativeName>
</protein>
<feature type="active site" description="Proton acceptor" evidence="8 9">
    <location>
        <position position="182"/>
    </location>
</feature>
<comment type="subunit">
    <text evidence="3 8">Homodecamer; pentamer of dimers.</text>
</comment>
<dbReference type="PANTHER" id="PTHR20881:SF0">
    <property type="entry name" value="3-METHYL-2-OXOBUTANOATE HYDROXYMETHYLTRANSFERASE"/>
    <property type="match status" value="1"/>
</dbReference>
<evidence type="ECO:0000256" key="10">
    <source>
        <dbReference type="PIRSR" id="PIRSR000388-2"/>
    </source>
</evidence>
<dbReference type="GO" id="GO:0015940">
    <property type="term" value="P:pantothenate biosynthetic process"/>
    <property type="evidence" value="ECO:0007669"/>
    <property type="project" value="UniProtKB-UniRule"/>
</dbReference>
<dbReference type="Proteomes" id="UP000030428">
    <property type="component" value="Unassembled WGS sequence"/>
</dbReference>
<dbReference type="GO" id="GO:0005737">
    <property type="term" value="C:cytoplasm"/>
    <property type="evidence" value="ECO:0007669"/>
    <property type="project" value="UniProtKB-SubCell"/>
</dbReference>
<dbReference type="InterPro" id="IPR015813">
    <property type="entry name" value="Pyrv/PenolPyrv_kinase-like_dom"/>
</dbReference>
<evidence type="ECO:0000256" key="3">
    <source>
        <dbReference type="ARBA" id="ARBA00011424"/>
    </source>
</evidence>
<dbReference type="GO" id="GO:0008168">
    <property type="term" value="F:methyltransferase activity"/>
    <property type="evidence" value="ECO:0007669"/>
    <property type="project" value="UniProtKB-KW"/>
</dbReference>
<comment type="catalytic activity">
    <reaction evidence="8">
        <text>(6R)-5,10-methylene-5,6,7,8-tetrahydrofolate + 3-methyl-2-oxobutanoate + H2O = 2-dehydropantoate + (6S)-5,6,7,8-tetrahydrofolate</text>
        <dbReference type="Rhea" id="RHEA:11824"/>
        <dbReference type="ChEBI" id="CHEBI:11561"/>
        <dbReference type="ChEBI" id="CHEBI:11851"/>
        <dbReference type="ChEBI" id="CHEBI:15377"/>
        <dbReference type="ChEBI" id="CHEBI:15636"/>
        <dbReference type="ChEBI" id="CHEBI:57453"/>
        <dbReference type="EC" id="2.1.2.11"/>
    </reaction>
</comment>
<keyword evidence="4 8" id="KW-0566">Pantothenate biosynthesis</keyword>
<evidence type="ECO:0000313" key="12">
    <source>
        <dbReference type="EMBL" id="TGO02738.1"/>
    </source>
</evidence>
<feature type="binding site" evidence="8 11">
    <location>
        <position position="45"/>
    </location>
    <ligand>
        <name>Mg(2+)</name>
        <dbReference type="ChEBI" id="CHEBI:18420"/>
    </ligand>
</feature>
<reference evidence="12 13" key="1">
    <citation type="journal article" date="2016" name="Front. Microbiol.">
        <title>Single-Cell (Meta-)Genomics of a Dimorphic Candidatus Thiomargarita nelsonii Reveals Genomic Plasticity.</title>
        <authorList>
            <person name="Flood B.E."/>
            <person name="Fliss P."/>
            <person name="Jones D.S."/>
            <person name="Dick G.J."/>
            <person name="Jain S."/>
            <person name="Kaster A.K."/>
            <person name="Winkel M."/>
            <person name="Mussmann M."/>
            <person name="Bailey J."/>
        </authorList>
    </citation>
    <scope>NUCLEOTIDE SEQUENCE [LARGE SCALE GENOMIC DNA]</scope>
    <source>
        <strain evidence="12">Hydrate Ridge</strain>
    </source>
</reference>
<dbReference type="UniPathway" id="UPA00028">
    <property type="reaction ID" value="UER00003"/>
</dbReference>
<evidence type="ECO:0000256" key="11">
    <source>
        <dbReference type="PIRSR" id="PIRSR000388-3"/>
    </source>
</evidence>
<evidence type="ECO:0000313" key="13">
    <source>
        <dbReference type="Proteomes" id="UP000030428"/>
    </source>
</evidence>
<keyword evidence="5 8" id="KW-0808">Transferase</keyword>
<dbReference type="FunFam" id="3.20.20.60:FF:000003">
    <property type="entry name" value="3-methyl-2-oxobutanoate hydroxymethyltransferase"/>
    <property type="match status" value="1"/>
</dbReference>
<dbReference type="GO" id="GO:0000287">
    <property type="term" value="F:magnesium ion binding"/>
    <property type="evidence" value="ECO:0007669"/>
    <property type="project" value="TreeGrafter"/>
</dbReference>
<dbReference type="AlphaFoldDB" id="A0A4E0QPX2"/>
<evidence type="ECO:0000256" key="7">
    <source>
        <dbReference type="ARBA" id="ARBA00056497"/>
    </source>
</evidence>
<dbReference type="Gene3D" id="3.20.20.60">
    <property type="entry name" value="Phosphoenolpyruvate-binding domains"/>
    <property type="match status" value="1"/>
</dbReference>
<evidence type="ECO:0000256" key="2">
    <source>
        <dbReference type="ARBA" id="ARBA00008676"/>
    </source>
</evidence>
<sequence length="260" mass="27725">MSRITLTQLRNLKAKGKKISCLTAYDASFAHFLDQAGVEILLVGDSLGMVIQGHDSTLPVTVEDMIYHCQLVQRGSQRALLVVDMPFMSYATPNQALETAARLMREGQAQMVKLEGGAWLVDTVQLLTERGIPVCAHLGLTPQSVHQLGGYRIQGRTETEAEQLQDDALALQTAGASLLVLECVPSDLAAKITASLKIPVIGIGAGAACDGQVLVLYDMLGITPGKSPSFSKDFLQETGSIPAAIDAFVSAVKKGTFPEE</sequence>
<accession>A0A4E0QPX2</accession>
<dbReference type="InterPro" id="IPR003700">
    <property type="entry name" value="Pantoate_hydroxy_MeTrfase"/>
</dbReference>
<dbReference type="EMBL" id="JSZA02000084">
    <property type="protein sequence ID" value="TGO02738.1"/>
    <property type="molecule type" value="Genomic_DNA"/>
</dbReference>